<dbReference type="Proteomes" id="UP000018922">
    <property type="component" value="Chromosome I"/>
</dbReference>
<evidence type="ECO:0000313" key="2">
    <source>
        <dbReference type="Proteomes" id="UP000018922"/>
    </source>
</evidence>
<organism evidence="1 2">
    <name type="scientific">Magnetospirillum gryphiswaldense (strain DSM 6361 / JCM 21280 / NBRC 15271 / MSR-1)</name>
    <dbReference type="NCBI Taxonomy" id="431944"/>
    <lineage>
        <taxon>Bacteria</taxon>
        <taxon>Pseudomonadati</taxon>
        <taxon>Pseudomonadota</taxon>
        <taxon>Alphaproteobacteria</taxon>
        <taxon>Rhodospirillales</taxon>
        <taxon>Rhodospirillaceae</taxon>
        <taxon>Magnetospirillum</taxon>
    </lineage>
</organism>
<reference evidence="1 2" key="1">
    <citation type="journal article" date="2014" name="Genome Announc.">
        <title>Complete genome sequence of Magnetospirillum gryphiswaldense MSR-1.</title>
        <authorList>
            <person name="Wang X."/>
            <person name="Wang Q."/>
            <person name="Zhang W."/>
            <person name="Wang Y."/>
            <person name="Li L."/>
            <person name="Wen T."/>
            <person name="Zhang T."/>
            <person name="Zhang Y."/>
            <person name="Xu J."/>
            <person name="Hu J."/>
            <person name="Li S."/>
            <person name="Liu L."/>
            <person name="Liu J."/>
            <person name="Jiang W."/>
            <person name="Tian J."/>
            <person name="Li Y."/>
            <person name="Schuler D."/>
            <person name="Wang L."/>
            <person name="Li J."/>
        </authorList>
    </citation>
    <scope>NUCLEOTIDE SEQUENCE [LARGE SCALE GENOMIC DNA]</scope>
    <source>
        <strain evidence="2">DSM 6361 / JCM 21280 / NBRC 15271 / MSR-1</strain>
    </source>
</reference>
<evidence type="ECO:0000313" key="1">
    <source>
        <dbReference type="EMBL" id="CDK99837.1"/>
    </source>
</evidence>
<protein>
    <submittedName>
        <fullName evidence="1">Uncharacterized protein</fullName>
    </submittedName>
</protein>
<accession>V6F381</accession>
<gene>
    <name evidence="1" type="ordered locus">MGMSRv2__2622</name>
</gene>
<dbReference type="HOGENOM" id="CLU_3356940_0_0_5"/>
<dbReference type="KEGG" id="mgy:MGMSRv2__2622"/>
<sequence length="36" mass="4036">MKGLTARITQKFLLLGCFNTFSDNLKTKSMGHVNYG</sequence>
<keyword evidence="2" id="KW-1185">Reference proteome</keyword>
<name>V6F381_MAGGM</name>
<dbReference type="EMBL" id="HG794546">
    <property type="protein sequence ID" value="CDK99837.1"/>
    <property type="molecule type" value="Genomic_DNA"/>
</dbReference>
<proteinExistence type="predicted"/>
<dbReference type="AlphaFoldDB" id="V6F381"/>